<dbReference type="InterPro" id="IPR017911">
    <property type="entry name" value="MacB-like_ATP-bd"/>
</dbReference>
<dbReference type="EC" id="3.6.3.-" evidence="5"/>
<name>A0ABN8EX06_9BACT</name>
<evidence type="ECO:0000313" key="6">
    <source>
        <dbReference type="Proteomes" id="UP000837932"/>
    </source>
</evidence>
<dbReference type="Pfam" id="PF00005">
    <property type="entry name" value="ABC_tran"/>
    <property type="match status" value="1"/>
</dbReference>
<dbReference type="InterPro" id="IPR003593">
    <property type="entry name" value="AAA+_ATPase"/>
</dbReference>
<dbReference type="GO" id="GO:0005524">
    <property type="term" value="F:ATP binding"/>
    <property type="evidence" value="ECO:0007669"/>
    <property type="project" value="UniProtKB-KW"/>
</dbReference>
<dbReference type="Gene3D" id="3.40.50.300">
    <property type="entry name" value="P-loop containing nucleotide triphosphate hydrolases"/>
    <property type="match status" value="1"/>
</dbReference>
<dbReference type="PANTHER" id="PTHR24220">
    <property type="entry name" value="IMPORT ATP-BINDING PROTEIN"/>
    <property type="match status" value="1"/>
</dbReference>
<dbReference type="CDD" id="cd03255">
    <property type="entry name" value="ABC_MJ0796_LolCDE_FtsE"/>
    <property type="match status" value="1"/>
</dbReference>
<dbReference type="Proteomes" id="UP000837932">
    <property type="component" value="Unassembled WGS sequence"/>
</dbReference>
<proteinExistence type="predicted"/>
<comment type="caution">
    <text evidence="5">The sequence shown here is derived from an EMBL/GenBank/DDBJ whole genome shotgun (WGS) entry which is preliminary data.</text>
</comment>
<evidence type="ECO:0000259" key="4">
    <source>
        <dbReference type="PROSITE" id="PS50893"/>
    </source>
</evidence>
<evidence type="ECO:0000256" key="2">
    <source>
        <dbReference type="ARBA" id="ARBA00022741"/>
    </source>
</evidence>
<accession>A0ABN8EX06</accession>
<feature type="domain" description="ABC transporter" evidence="4">
    <location>
        <begin position="3"/>
        <end position="227"/>
    </location>
</feature>
<keyword evidence="2" id="KW-0547">Nucleotide-binding</keyword>
<evidence type="ECO:0000256" key="3">
    <source>
        <dbReference type="ARBA" id="ARBA00022840"/>
    </source>
</evidence>
<keyword evidence="6" id="KW-1185">Reference proteome</keyword>
<keyword evidence="1" id="KW-0813">Transport</keyword>
<dbReference type="InterPro" id="IPR017871">
    <property type="entry name" value="ABC_transporter-like_CS"/>
</dbReference>
<dbReference type="InterPro" id="IPR027417">
    <property type="entry name" value="P-loop_NTPase"/>
</dbReference>
<evidence type="ECO:0000256" key="1">
    <source>
        <dbReference type="ARBA" id="ARBA00022448"/>
    </source>
</evidence>
<dbReference type="RefSeq" id="WP_238808371.1">
    <property type="nucleotide sequence ID" value="NZ_CAKLPY010000004.1"/>
</dbReference>
<dbReference type="GO" id="GO:0016787">
    <property type="term" value="F:hydrolase activity"/>
    <property type="evidence" value="ECO:0007669"/>
    <property type="project" value="UniProtKB-KW"/>
</dbReference>
<dbReference type="InterPro" id="IPR003439">
    <property type="entry name" value="ABC_transporter-like_ATP-bd"/>
</dbReference>
<dbReference type="EMBL" id="CAKLPY010000004">
    <property type="protein sequence ID" value="CAH0997590.1"/>
    <property type="molecule type" value="Genomic_DNA"/>
</dbReference>
<evidence type="ECO:0000313" key="5">
    <source>
        <dbReference type="EMBL" id="CAH0997590.1"/>
    </source>
</evidence>
<reference evidence="5" key="1">
    <citation type="submission" date="2021-12" db="EMBL/GenBank/DDBJ databases">
        <authorList>
            <person name="Rodrigo-Torres L."/>
            <person name="Arahal R. D."/>
            <person name="Lucena T."/>
        </authorList>
    </citation>
    <scope>NUCLEOTIDE SEQUENCE</scope>
    <source>
        <strain evidence="5">CECT 8858</strain>
    </source>
</reference>
<protein>
    <submittedName>
        <fullName evidence="5">ABC transporter ATP-binding protein YknY</fullName>
        <ecNumber evidence="5">3.6.3.-</ecNumber>
    </submittedName>
</protein>
<sequence>MIAELKGAGKQYQTGDQTIVALQATTLKLNEGELMLIIGPSGSGKTTLLSLLGCVIYPSFGDLWVDGKHINDLKTNDLAKLRLNTIGFVFQSFNLLAPLNAEDNVGLPLKLQGVSSSEIKKRVQKALEIVDMTDRRKNLPKELSGGQQQRIAIARALVTNPKLILCDEPTASLDKDSLSIVMNELRNLARQGKSVAVVTHDPRLQEYADRVVEVKNGFAAEIFKQQAH</sequence>
<dbReference type="PROSITE" id="PS50893">
    <property type="entry name" value="ABC_TRANSPORTER_2"/>
    <property type="match status" value="1"/>
</dbReference>
<gene>
    <name evidence="5" type="primary">yknY_4</name>
    <name evidence="5" type="ORF">EMA8858_03724</name>
</gene>
<keyword evidence="5" id="KW-0378">Hydrolase</keyword>
<dbReference type="SUPFAM" id="SSF52540">
    <property type="entry name" value="P-loop containing nucleoside triphosphate hydrolases"/>
    <property type="match status" value="1"/>
</dbReference>
<dbReference type="PANTHER" id="PTHR24220:SF86">
    <property type="entry name" value="ABC TRANSPORTER ABCH.1"/>
    <property type="match status" value="1"/>
</dbReference>
<organism evidence="5 6">
    <name type="scientific">Emticicia aquatica</name>
    <dbReference type="NCBI Taxonomy" id="1681835"/>
    <lineage>
        <taxon>Bacteria</taxon>
        <taxon>Pseudomonadati</taxon>
        <taxon>Bacteroidota</taxon>
        <taxon>Cytophagia</taxon>
        <taxon>Cytophagales</taxon>
        <taxon>Leadbetterellaceae</taxon>
        <taxon>Emticicia</taxon>
    </lineage>
</organism>
<dbReference type="PROSITE" id="PS00211">
    <property type="entry name" value="ABC_TRANSPORTER_1"/>
    <property type="match status" value="1"/>
</dbReference>
<dbReference type="SMART" id="SM00382">
    <property type="entry name" value="AAA"/>
    <property type="match status" value="1"/>
</dbReference>
<keyword evidence="3 5" id="KW-0067">ATP-binding</keyword>
<dbReference type="InterPro" id="IPR015854">
    <property type="entry name" value="ABC_transpr_LolD-like"/>
</dbReference>